<comment type="caution">
    <text evidence="1">The sequence shown here is derived from an EMBL/GenBank/DDBJ whole genome shotgun (WGS) entry which is preliminary data.</text>
</comment>
<keyword evidence="2" id="KW-1185">Reference proteome</keyword>
<proteinExistence type="predicted"/>
<evidence type="ECO:0000313" key="2">
    <source>
        <dbReference type="Proteomes" id="UP000789920"/>
    </source>
</evidence>
<name>A0ACA9SUY1_9GLOM</name>
<accession>A0ACA9SUY1</accession>
<protein>
    <submittedName>
        <fullName evidence="1">24816_t:CDS:1</fullName>
    </submittedName>
</protein>
<dbReference type="Proteomes" id="UP000789920">
    <property type="component" value="Unassembled WGS sequence"/>
</dbReference>
<feature type="non-terminal residue" evidence="1">
    <location>
        <position position="54"/>
    </location>
</feature>
<gene>
    <name evidence="1" type="ORF">RPERSI_LOCUS35151</name>
</gene>
<evidence type="ECO:0000313" key="1">
    <source>
        <dbReference type="EMBL" id="CAG8848485.1"/>
    </source>
</evidence>
<dbReference type="EMBL" id="CAJVQC010160976">
    <property type="protein sequence ID" value="CAG8848485.1"/>
    <property type="molecule type" value="Genomic_DNA"/>
</dbReference>
<organism evidence="1 2">
    <name type="scientific">Racocetra persica</name>
    <dbReference type="NCBI Taxonomy" id="160502"/>
    <lineage>
        <taxon>Eukaryota</taxon>
        <taxon>Fungi</taxon>
        <taxon>Fungi incertae sedis</taxon>
        <taxon>Mucoromycota</taxon>
        <taxon>Glomeromycotina</taxon>
        <taxon>Glomeromycetes</taxon>
        <taxon>Diversisporales</taxon>
        <taxon>Gigasporaceae</taxon>
        <taxon>Racocetra</taxon>
    </lineage>
</organism>
<sequence length="54" mass="6460">ELIKTGDIIQELHYGSYLRDWWFFSDDNLIPPIPIRLGLEIMIQLNKKSFIIRV</sequence>
<feature type="non-terminal residue" evidence="1">
    <location>
        <position position="1"/>
    </location>
</feature>
<reference evidence="1" key="1">
    <citation type="submission" date="2021-06" db="EMBL/GenBank/DDBJ databases">
        <authorList>
            <person name="Kallberg Y."/>
            <person name="Tangrot J."/>
            <person name="Rosling A."/>
        </authorList>
    </citation>
    <scope>NUCLEOTIDE SEQUENCE</scope>
    <source>
        <strain evidence="1">MA461A</strain>
    </source>
</reference>